<organism evidence="2 3">
    <name type="scientific">Nepenthes gracilis</name>
    <name type="common">Slender pitcher plant</name>
    <dbReference type="NCBI Taxonomy" id="150966"/>
    <lineage>
        <taxon>Eukaryota</taxon>
        <taxon>Viridiplantae</taxon>
        <taxon>Streptophyta</taxon>
        <taxon>Embryophyta</taxon>
        <taxon>Tracheophyta</taxon>
        <taxon>Spermatophyta</taxon>
        <taxon>Magnoliopsida</taxon>
        <taxon>eudicotyledons</taxon>
        <taxon>Gunneridae</taxon>
        <taxon>Pentapetalae</taxon>
        <taxon>Caryophyllales</taxon>
        <taxon>Nepenthaceae</taxon>
        <taxon>Nepenthes</taxon>
    </lineage>
</organism>
<dbReference type="AlphaFoldDB" id="A0AAD3SG40"/>
<reference evidence="2" key="1">
    <citation type="submission" date="2023-05" db="EMBL/GenBank/DDBJ databases">
        <title>Nepenthes gracilis genome sequencing.</title>
        <authorList>
            <person name="Fukushima K."/>
        </authorList>
    </citation>
    <scope>NUCLEOTIDE SEQUENCE</scope>
    <source>
        <strain evidence="2">SING2019-196</strain>
    </source>
</reference>
<dbReference type="InterPro" id="IPR044688">
    <property type="entry name" value="SCI-1-like"/>
</dbReference>
<evidence type="ECO:0000313" key="3">
    <source>
        <dbReference type="Proteomes" id="UP001279734"/>
    </source>
</evidence>
<keyword evidence="3" id="KW-1185">Reference proteome</keyword>
<sequence length="162" mass="19224">MGGDRTSKEKKKKRMSPLSDPEDEGRSKRHRASGDDTKRSKLKESKEEKSSHSKSSHKHSKRHSNKEKKSEGKHRNRHAKHDGHTKFELVELSMDDYYSKNNEFATWLKEERKLFFSDLSSEMARQLFSEFVEDWNHHKLEIKYYEGIAVGTRTAHKWKIKH</sequence>
<comment type="caution">
    <text evidence="2">The sequence shown here is derived from an EMBL/GenBank/DDBJ whole genome shotgun (WGS) entry which is preliminary data.</text>
</comment>
<evidence type="ECO:0000256" key="1">
    <source>
        <dbReference type="SAM" id="MobiDB-lite"/>
    </source>
</evidence>
<feature type="compositionally biased region" description="Basic and acidic residues" evidence="1">
    <location>
        <begin position="32"/>
        <end position="51"/>
    </location>
</feature>
<gene>
    <name evidence="2" type="ORF">Nepgr_012514</name>
</gene>
<protein>
    <submittedName>
        <fullName evidence="2">Uncharacterized protein</fullName>
    </submittedName>
</protein>
<feature type="compositionally biased region" description="Basic residues" evidence="1">
    <location>
        <begin position="52"/>
        <end position="81"/>
    </location>
</feature>
<dbReference type="Proteomes" id="UP001279734">
    <property type="component" value="Unassembled WGS sequence"/>
</dbReference>
<dbReference type="PANTHER" id="PTHR34117:SF1">
    <property type="entry name" value="STYLE CELL-CYCLE INHIBITOR 1"/>
    <property type="match status" value="1"/>
</dbReference>
<dbReference type="EMBL" id="BSYO01000010">
    <property type="protein sequence ID" value="GMH10673.1"/>
    <property type="molecule type" value="Genomic_DNA"/>
</dbReference>
<evidence type="ECO:0000313" key="2">
    <source>
        <dbReference type="EMBL" id="GMH10673.1"/>
    </source>
</evidence>
<name>A0AAD3SG40_NEPGR</name>
<accession>A0AAD3SG40</accession>
<proteinExistence type="predicted"/>
<dbReference type="PANTHER" id="PTHR34117">
    <property type="entry name" value="STYLE CELL-CYCLE INHIBITOR 1"/>
    <property type="match status" value="1"/>
</dbReference>
<feature type="region of interest" description="Disordered" evidence="1">
    <location>
        <begin position="1"/>
        <end position="86"/>
    </location>
</feature>